<evidence type="ECO:0000259" key="1">
    <source>
        <dbReference type="PROSITE" id="PS50097"/>
    </source>
</evidence>
<dbReference type="SMART" id="SM00225">
    <property type="entry name" value="BTB"/>
    <property type="match status" value="1"/>
</dbReference>
<evidence type="ECO:0000313" key="3">
    <source>
        <dbReference type="Proteomes" id="UP000027265"/>
    </source>
</evidence>
<keyword evidence="3" id="KW-1185">Reference proteome</keyword>
<feature type="domain" description="BTB" evidence="1">
    <location>
        <begin position="24"/>
        <end position="108"/>
    </location>
</feature>
<dbReference type="STRING" id="933084.A0A067Q3F5"/>
<dbReference type="CDD" id="cd18186">
    <property type="entry name" value="BTB_POZ_ZBTB_KLHL-like"/>
    <property type="match status" value="1"/>
</dbReference>
<dbReference type="SUPFAM" id="SSF54695">
    <property type="entry name" value="POZ domain"/>
    <property type="match status" value="1"/>
</dbReference>
<proteinExistence type="predicted"/>
<dbReference type="InterPro" id="IPR000210">
    <property type="entry name" value="BTB/POZ_dom"/>
</dbReference>
<reference evidence="3" key="1">
    <citation type="journal article" date="2014" name="Proc. Natl. Acad. Sci. U.S.A.">
        <title>Extensive sampling of basidiomycete genomes demonstrates inadequacy of the white-rot/brown-rot paradigm for wood decay fungi.</title>
        <authorList>
            <person name="Riley R."/>
            <person name="Salamov A.A."/>
            <person name="Brown D.W."/>
            <person name="Nagy L.G."/>
            <person name="Floudas D."/>
            <person name="Held B.W."/>
            <person name="Levasseur A."/>
            <person name="Lombard V."/>
            <person name="Morin E."/>
            <person name="Otillar R."/>
            <person name="Lindquist E.A."/>
            <person name="Sun H."/>
            <person name="LaButti K.M."/>
            <person name="Schmutz J."/>
            <person name="Jabbour D."/>
            <person name="Luo H."/>
            <person name="Baker S.E."/>
            <person name="Pisabarro A.G."/>
            <person name="Walton J.D."/>
            <person name="Blanchette R.A."/>
            <person name="Henrissat B."/>
            <person name="Martin F."/>
            <person name="Cullen D."/>
            <person name="Hibbett D.S."/>
            <person name="Grigoriev I.V."/>
        </authorList>
    </citation>
    <scope>NUCLEOTIDE SEQUENCE [LARGE SCALE GENOMIC DNA]</scope>
    <source>
        <strain evidence="3">MUCL 33604</strain>
    </source>
</reference>
<organism evidence="2 3">
    <name type="scientific">Jaapia argillacea MUCL 33604</name>
    <dbReference type="NCBI Taxonomy" id="933084"/>
    <lineage>
        <taxon>Eukaryota</taxon>
        <taxon>Fungi</taxon>
        <taxon>Dikarya</taxon>
        <taxon>Basidiomycota</taxon>
        <taxon>Agaricomycotina</taxon>
        <taxon>Agaricomycetes</taxon>
        <taxon>Agaricomycetidae</taxon>
        <taxon>Jaapiales</taxon>
        <taxon>Jaapiaceae</taxon>
        <taxon>Jaapia</taxon>
    </lineage>
</organism>
<dbReference type="AlphaFoldDB" id="A0A067Q3F5"/>
<gene>
    <name evidence="2" type="ORF">JAAARDRAFT_150224</name>
</gene>
<dbReference type="Proteomes" id="UP000027265">
    <property type="component" value="Unassembled WGS sequence"/>
</dbReference>
<dbReference type="EMBL" id="KL197712">
    <property type="protein sequence ID" value="KDQ61494.1"/>
    <property type="molecule type" value="Genomic_DNA"/>
</dbReference>
<protein>
    <recommendedName>
        <fullName evidence="1">BTB domain-containing protein</fullName>
    </recommendedName>
</protein>
<dbReference type="PROSITE" id="PS50097">
    <property type="entry name" value="BTB"/>
    <property type="match status" value="1"/>
</dbReference>
<dbReference type="Pfam" id="PF00651">
    <property type="entry name" value="BTB"/>
    <property type="match status" value="1"/>
</dbReference>
<dbReference type="OrthoDB" id="3357985at2759"/>
<dbReference type="InterPro" id="IPR011333">
    <property type="entry name" value="SKP1/BTB/POZ_sf"/>
</dbReference>
<evidence type="ECO:0000313" key="2">
    <source>
        <dbReference type="EMBL" id="KDQ61494.1"/>
    </source>
</evidence>
<dbReference type="InParanoid" id="A0A067Q3F5"/>
<dbReference type="Gene3D" id="3.30.710.10">
    <property type="entry name" value="Potassium Channel Kv1.1, Chain A"/>
    <property type="match status" value="1"/>
</dbReference>
<accession>A0A067Q3F5</accession>
<sequence>MSQTEPSGPLVYLDAPTPFNDVGADVILRTSDNIDFRTFKSILSLASPFFRSMFNLPQPNIGGHDGAMVGGLTGEIKDGLPVITLTEPSEVIELMLTFCYPVRNPVLDTLEETVQLWETARKYDMEELIQWVGERLVDQRFLEEEPARAYVMACRHKVVPLAKAAARWTLQYPITKLFEHFDDLQGITADEYLPLLRYHRRCSDDVSLLASRPGSKWTIRTNYVFFSRLCTTCPKYSGSVFVSRKSRLVPQWWMDYMESTGEALAIMPCSSVCKGVTLRKALEIARDCQHCSQSVMDMKLFSDELKEEIDRVVSKVELEILF</sequence>
<name>A0A067Q3F5_9AGAM</name>
<dbReference type="HOGENOM" id="CLU_052397_0_0_1"/>